<feature type="signal peptide" evidence="1">
    <location>
        <begin position="1"/>
        <end position="28"/>
    </location>
</feature>
<organism evidence="2 3">
    <name type="scientific">Aspergillus phoenicis ATCC 13157</name>
    <dbReference type="NCBI Taxonomy" id="1353007"/>
    <lineage>
        <taxon>Eukaryota</taxon>
        <taxon>Fungi</taxon>
        <taxon>Dikarya</taxon>
        <taxon>Ascomycota</taxon>
        <taxon>Pezizomycotina</taxon>
        <taxon>Eurotiomycetes</taxon>
        <taxon>Eurotiomycetidae</taxon>
        <taxon>Eurotiales</taxon>
        <taxon>Aspergillaceae</taxon>
        <taxon>Aspergillus</taxon>
    </lineage>
</organism>
<keyword evidence="1" id="KW-0732">Signal</keyword>
<dbReference type="AlphaFoldDB" id="A0A370P5C6"/>
<evidence type="ECO:0000313" key="2">
    <source>
        <dbReference type="EMBL" id="RDK37060.1"/>
    </source>
</evidence>
<dbReference type="Proteomes" id="UP000254937">
    <property type="component" value="Unassembled WGS sequence"/>
</dbReference>
<feature type="chain" id="PRO_5016902407" description="Secreted protein" evidence="1">
    <location>
        <begin position="29"/>
        <end position="97"/>
    </location>
</feature>
<name>A0A370P5C6_ASPPH</name>
<gene>
    <name evidence="2" type="ORF">M752DRAFT_107755</name>
</gene>
<dbReference type="EMBL" id="KZ851874">
    <property type="protein sequence ID" value="RDK37060.1"/>
    <property type="molecule type" value="Genomic_DNA"/>
</dbReference>
<evidence type="ECO:0008006" key="4">
    <source>
        <dbReference type="Google" id="ProtNLM"/>
    </source>
</evidence>
<sequence length="97" mass="11413">MYTRIMYWRSAGKLVWILLVSLHQICLDTQLQIDTSLENNIRPSDQGTHSSAFLYDRNRRQVLYPDTCFIHLVISIPPVHLYKRRAGPVDCSRLRQL</sequence>
<evidence type="ECO:0000256" key="1">
    <source>
        <dbReference type="SAM" id="SignalP"/>
    </source>
</evidence>
<evidence type="ECO:0000313" key="3">
    <source>
        <dbReference type="Proteomes" id="UP000254937"/>
    </source>
</evidence>
<accession>A0A370P5C6</accession>
<proteinExistence type="predicted"/>
<reference evidence="2 3" key="1">
    <citation type="submission" date="2018-07" db="EMBL/GenBank/DDBJ databases">
        <title>Section-level genome sequencing of Aspergillus section Nigri to investigate inter- and intra-species variation.</title>
        <authorList>
            <consortium name="DOE Joint Genome Institute"/>
            <person name="Vesth T.C."/>
            <person name="Nybo J.L."/>
            <person name="Theobald S."/>
            <person name="Frisvad J.C."/>
            <person name="Larsen T.O."/>
            <person name="Nielsen K.F."/>
            <person name="Hoof J.B."/>
            <person name="Brandl J."/>
            <person name="Salamov A."/>
            <person name="Riley R."/>
            <person name="Gladden J.M."/>
            <person name="Phatale P."/>
            <person name="Nielsen M.T."/>
            <person name="Lyhne E.K."/>
            <person name="Kogle M.E."/>
            <person name="Strasser K."/>
            <person name="McDonnell E."/>
            <person name="Barry K."/>
            <person name="Clum A."/>
            <person name="Chen C."/>
            <person name="Nolan M."/>
            <person name="Sandor L."/>
            <person name="Kuo A."/>
            <person name="Lipzen A."/>
            <person name="Hainaut M."/>
            <person name="Drula E."/>
            <person name="Tsang A."/>
            <person name="Magnuson J.K."/>
            <person name="Henrissat B."/>
            <person name="Wiebenga A."/>
            <person name="Simmons B.A."/>
            <person name="Makela M.R."/>
            <person name="De vries R.P."/>
            <person name="Grigoriev I.V."/>
            <person name="Mortensen U.H."/>
            <person name="Baker S.E."/>
            <person name="Andersen M.R."/>
        </authorList>
    </citation>
    <scope>NUCLEOTIDE SEQUENCE [LARGE SCALE GENOMIC DNA]</scope>
    <source>
        <strain evidence="2 3">ATCC 13157</strain>
    </source>
</reference>
<keyword evidence="3" id="KW-1185">Reference proteome</keyword>
<protein>
    <recommendedName>
        <fullName evidence="4">Secreted protein</fullName>
    </recommendedName>
</protein>